<evidence type="ECO:0000256" key="1">
    <source>
        <dbReference type="SAM" id="MobiDB-lite"/>
    </source>
</evidence>
<reference evidence="3" key="1">
    <citation type="submission" date="2016-11" db="UniProtKB">
        <authorList>
            <consortium name="WormBaseParasite"/>
        </authorList>
    </citation>
    <scope>IDENTIFICATION</scope>
</reference>
<sequence>PDESGATASTADASEGAAPLDLSVRSDHPAYYEVALYRSKTICRSGGGAPPATRRANWTITCCRVSGGSLRRGRTAHYEPDRARAAVTLAAETRRQSQQLLSCHRHQIAFDSGSDSHTSTAAPLFYCHRLDVKLRAFTCPPATWQPALLTCGAPLPDSLAFP</sequence>
<keyword evidence="2" id="KW-1185">Reference proteome</keyword>
<proteinExistence type="predicted"/>
<protein>
    <submittedName>
        <fullName evidence="3">PRKCSH_1 domain-containing protein</fullName>
    </submittedName>
</protein>
<dbReference type="Proteomes" id="UP000095280">
    <property type="component" value="Unplaced"/>
</dbReference>
<evidence type="ECO:0000313" key="2">
    <source>
        <dbReference type="Proteomes" id="UP000095280"/>
    </source>
</evidence>
<dbReference type="WBParaSite" id="maker-unitig_28260-snap-gene-0.3-mRNA-1">
    <property type="protein sequence ID" value="maker-unitig_28260-snap-gene-0.3-mRNA-1"/>
    <property type="gene ID" value="maker-unitig_28260-snap-gene-0.3"/>
</dbReference>
<feature type="compositionally biased region" description="Polar residues" evidence="1">
    <location>
        <begin position="1"/>
        <end position="12"/>
    </location>
</feature>
<name>A0A1I8FCX1_9PLAT</name>
<evidence type="ECO:0000313" key="3">
    <source>
        <dbReference type="WBParaSite" id="maker-unitig_28260-snap-gene-0.3-mRNA-1"/>
    </source>
</evidence>
<dbReference type="AlphaFoldDB" id="A0A1I8FCX1"/>
<accession>A0A1I8FCX1</accession>
<organism evidence="2 3">
    <name type="scientific">Macrostomum lignano</name>
    <dbReference type="NCBI Taxonomy" id="282301"/>
    <lineage>
        <taxon>Eukaryota</taxon>
        <taxon>Metazoa</taxon>
        <taxon>Spiralia</taxon>
        <taxon>Lophotrochozoa</taxon>
        <taxon>Platyhelminthes</taxon>
        <taxon>Rhabditophora</taxon>
        <taxon>Macrostomorpha</taxon>
        <taxon>Macrostomida</taxon>
        <taxon>Macrostomidae</taxon>
        <taxon>Macrostomum</taxon>
    </lineage>
</organism>
<feature type="region of interest" description="Disordered" evidence="1">
    <location>
        <begin position="1"/>
        <end position="20"/>
    </location>
</feature>